<evidence type="ECO:0000313" key="1">
    <source>
        <dbReference type="EMBL" id="OII74226.1"/>
    </source>
</evidence>
<reference evidence="1 2" key="1">
    <citation type="submission" date="2016-10" db="EMBL/GenBank/DDBJ databases">
        <title>Reductive evolution of mitochondrial metabolism and differential evolution of invasion-related proteins in Cryptosporidium.</title>
        <authorList>
            <person name="Liu S."/>
            <person name="Roellig D.M."/>
            <person name="Guo Y."/>
            <person name="Li N."/>
            <person name="Frace M.A."/>
            <person name="Tang K."/>
            <person name="Zhang L."/>
            <person name="Feng Y."/>
            <person name="Xiao L."/>
        </authorList>
    </citation>
    <scope>NUCLEOTIDE SEQUENCE [LARGE SCALE GENOMIC DNA]</scope>
    <source>
        <strain evidence="1">39726</strain>
    </source>
</reference>
<gene>
    <name evidence="1" type="ORF">cubi_01070</name>
</gene>
<dbReference type="Proteomes" id="UP000186176">
    <property type="component" value="Unassembled WGS sequence"/>
</dbReference>
<dbReference type="GeneID" id="39977861"/>
<evidence type="ECO:0000313" key="2">
    <source>
        <dbReference type="Proteomes" id="UP000186176"/>
    </source>
</evidence>
<accession>A0A1J4MIZ0</accession>
<sequence>MPNNSFDEVPIRDTIKLLHEKLSKLFYLDSIESPEILRDIGLSISKCSDYCISSCAEIIIPPIIMTIHNCIRNECKTQLHPTDRISDLNHNNSICKKYSLQIEELLKILFNVLQKINKKTSKIVFSRISMAFSDIIHVIAKVLHIYIQEGNEFIIEHCIKISHFSFNIFWEYWEYKDINTDTNQYLIFPVTIQFLLTIAIPNNKEFKYSKEIRILSLKLLSEIPSIVKNNEPLIKVYPGVIQKLSMEIINSITKHSPNILEISLLTMIEWISNCLCNINPGTMNYHSNMENIKNTGKILNYIIKYKTFEFNLHGSSTNGHIYYSNDKAYMLKVRSFLVSIASMCLTDLFYIFHDSFDELLETSLDFLVSMKCEDDYINPLVDHVFNSILKNQSKIKMIFFSKYLQNFVVSFESINTEKLTSVEFYEENNLIEFVRILTKYIGFQKIESQSFQNIISTFHADKFLDFFFRTLITNRSLKMYEKTIKDFKKTSYGFKYESSSLCMENWIIKAIDIAEIVKICLIKSYFDDVTNNNENFDNIDYNEIFQLYGDVFTLTFFNIKRLGFEKSKLISGLIIKSISISILNLSYEKMDHKYIFGCLMTYFVKLNTKNKDDYNSMLDFILRISLCNASQLILDHSVLGKIQFLELQNLERKKLPNILINWFEFTVEELNKDFCLQNLSDGKEINRNILLILLGNLLLIARKIELDNKIFIRKFNKIVVKLISLYGNGSPTTKKITTYVLDQVVHMLGYSSQKFSINTVISEYSVEIIRSLEMMYYKGYSKEKVDLILTALEHCKLEFILELSDIIERFDDLHINNNLWIFEFVAITTKRLSRYILRYWSNFLFHKILKNSEISVFRRKLESSKGLNTAIKEACYGYFVDYMISQENNIVEFYSTHIFTENDIENHTLYHLNFLEDNLLEEKYIEVSNIQKIIERVIQIIYSYTSNIDGKSFTIPSYQHLSTYSLLNCIFILSTKPASLFPYANMIIPSLINQWSTTVNKIKDNSIGYFKIETIKLRELYQTNIIIMQLIISCGDFAIKIMEEKIIPLITEFIELILANYEIIILMDDKESKMNSEFQKLCISVLEILYYFTKSYLKLNMAEIKFETLNCIIKLLLSPSNSFFSMRWRIVISKIILNIFFKFPSIINSKLIIQKENNTTIHIKESIIMIKLVENNLATIFNSNINIISETQGELYLKQKINKF</sequence>
<dbReference type="RefSeq" id="XP_028875419.1">
    <property type="nucleotide sequence ID" value="XM_029018082.1"/>
</dbReference>
<proteinExistence type="predicted"/>
<protein>
    <submittedName>
        <fullName evidence="1">Uncharacterized protein</fullName>
    </submittedName>
</protein>
<keyword evidence="2" id="KW-1185">Reference proteome</keyword>
<dbReference type="AlphaFoldDB" id="A0A1J4MIZ0"/>
<dbReference type="EMBL" id="LRBP01000012">
    <property type="protein sequence ID" value="OII74226.1"/>
    <property type="molecule type" value="Genomic_DNA"/>
</dbReference>
<dbReference type="InterPro" id="IPR016024">
    <property type="entry name" value="ARM-type_fold"/>
</dbReference>
<comment type="caution">
    <text evidence="1">The sequence shown here is derived from an EMBL/GenBank/DDBJ whole genome shotgun (WGS) entry which is preliminary data.</text>
</comment>
<organism evidence="1 2">
    <name type="scientific">Cryptosporidium ubiquitum</name>
    <dbReference type="NCBI Taxonomy" id="857276"/>
    <lineage>
        <taxon>Eukaryota</taxon>
        <taxon>Sar</taxon>
        <taxon>Alveolata</taxon>
        <taxon>Apicomplexa</taxon>
        <taxon>Conoidasida</taxon>
        <taxon>Coccidia</taxon>
        <taxon>Eucoccidiorida</taxon>
        <taxon>Eimeriorina</taxon>
        <taxon>Cryptosporidiidae</taxon>
        <taxon>Cryptosporidium</taxon>
    </lineage>
</organism>
<dbReference type="VEuPathDB" id="CryptoDB:cubi_01070"/>
<name>A0A1J4MIZ0_9CRYT</name>
<dbReference type="OrthoDB" id="344185at2759"/>
<dbReference type="SUPFAM" id="SSF48371">
    <property type="entry name" value="ARM repeat"/>
    <property type="match status" value="1"/>
</dbReference>